<organism evidence="1">
    <name type="scientific">marine sediment metagenome</name>
    <dbReference type="NCBI Taxonomy" id="412755"/>
    <lineage>
        <taxon>unclassified sequences</taxon>
        <taxon>metagenomes</taxon>
        <taxon>ecological metagenomes</taxon>
    </lineage>
</organism>
<sequence>EWAANRIQLYLDNEQLASIYDYHFDTIKAIGSADAIYSSSKLTRIDLSIDIPMGQRVKAGMHSGATAKTMYGCYVYEVAD</sequence>
<evidence type="ECO:0000313" key="1">
    <source>
        <dbReference type="EMBL" id="GAJ16560.1"/>
    </source>
</evidence>
<proteinExistence type="predicted"/>
<comment type="caution">
    <text evidence="1">The sequence shown here is derived from an EMBL/GenBank/DDBJ whole genome shotgun (WGS) entry which is preliminary data.</text>
</comment>
<dbReference type="AlphaFoldDB" id="X1VXN7"/>
<reference evidence="1" key="1">
    <citation type="journal article" date="2014" name="Front. Microbiol.">
        <title>High frequency of phylogenetically diverse reductive dehalogenase-homologous genes in deep subseafloor sedimentary metagenomes.</title>
        <authorList>
            <person name="Kawai M."/>
            <person name="Futagami T."/>
            <person name="Toyoda A."/>
            <person name="Takaki Y."/>
            <person name="Nishi S."/>
            <person name="Hori S."/>
            <person name="Arai W."/>
            <person name="Tsubouchi T."/>
            <person name="Morono Y."/>
            <person name="Uchiyama I."/>
            <person name="Ito T."/>
            <person name="Fujiyama A."/>
            <person name="Inagaki F."/>
            <person name="Takami H."/>
        </authorList>
    </citation>
    <scope>NUCLEOTIDE SEQUENCE</scope>
    <source>
        <strain evidence="1">Expedition CK06-06</strain>
    </source>
</reference>
<dbReference type="EMBL" id="BARW01041465">
    <property type="protein sequence ID" value="GAJ16560.1"/>
    <property type="molecule type" value="Genomic_DNA"/>
</dbReference>
<accession>X1VXN7</accession>
<gene>
    <name evidence="1" type="ORF">S12H4_62075</name>
</gene>
<name>X1VXN7_9ZZZZ</name>
<protein>
    <submittedName>
        <fullName evidence="1">Uncharacterized protein</fullName>
    </submittedName>
</protein>
<feature type="non-terminal residue" evidence="1">
    <location>
        <position position="1"/>
    </location>
</feature>